<dbReference type="PROSITE" id="PS51257">
    <property type="entry name" value="PROKAR_LIPOPROTEIN"/>
    <property type="match status" value="1"/>
</dbReference>
<feature type="signal peptide" evidence="2">
    <location>
        <begin position="1"/>
        <end position="21"/>
    </location>
</feature>
<dbReference type="RefSeq" id="WP_200132313.1">
    <property type="nucleotide sequence ID" value="NZ_JAEHOI010000007.1"/>
</dbReference>
<feature type="compositionally biased region" description="Polar residues" evidence="1">
    <location>
        <begin position="41"/>
        <end position="55"/>
    </location>
</feature>
<feature type="chain" id="PRO_5039380899" evidence="2">
    <location>
        <begin position="22"/>
        <end position="125"/>
    </location>
</feature>
<gene>
    <name evidence="3" type="ORF">JD292_08460</name>
</gene>
<proteinExistence type="predicted"/>
<organism evidence="3 4">
    <name type="scientific">Leucobacter edaphi</name>
    <dbReference type="NCBI Taxonomy" id="2796472"/>
    <lineage>
        <taxon>Bacteria</taxon>
        <taxon>Bacillati</taxon>
        <taxon>Actinomycetota</taxon>
        <taxon>Actinomycetes</taxon>
        <taxon>Micrococcales</taxon>
        <taxon>Microbacteriaceae</taxon>
        <taxon>Leucobacter</taxon>
    </lineage>
</organism>
<feature type="region of interest" description="Disordered" evidence="1">
    <location>
        <begin position="28"/>
        <end position="57"/>
    </location>
</feature>
<name>A0A934UXX2_9MICO</name>
<keyword evidence="2" id="KW-0732">Signal</keyword>
<evidence type="ECO:0000256" key="1">
    <source>
        <dbReference type="SAM" id="MobiDB-lite"/>
    </source>
</evidence>
<dbReference type="EMBL" id="JAEHOI010000007">
    <property type="protein sequence ID" value="MBK0422106.1"/>
    <property type="molecule type" value="Genomic_DNA"/>
</dbReference>
<evidence type="ECO:0000256" key="2">
    <source>
        <dbReference type="SAM" id="SignalP"/>
    </source>
</evidence>
<protein>
    <submittedName>
        <fullName evidence="3">Uncharacterized protein</fullName>
    </submittedName>
</protein>
<accession>A0A934UXX2</accession>
<comment type="caution">
    <text evidence="3">The sequence shown here is derived from an EMBL/GenBank/DDBJ whole genome shotgun (WGS) entry which is preliminary data.</text>
</comment>
<evidence type="ECO:0000313" key="4">
    <source>
        <dbReference type="Proteomes" id="UP000618733"/>
    </source>
</evidence>
<evidence type="ECO:0000313" key="3">
    <source>
        <dbReference type="EMBL" id="MBK0422106.1"/>
    </source>
</evidence>
<reference evidence="3" key="1">
    <citation type="submission" date="2020-12" db="EMBL/GenBank/DDBJ databases">
        <title>Leucobacter sp. CAS2, isolated from Chromium sludge.</title>
        <authorList>
            <person name="Xu Z."/>
        </authorList>
    </citation>
    <scope>NUCLEOTIDE SEQUENCE</scope>
    <source>
        <strain evidence="3">CSA2</strain>
    </source>
</reference>
<dbReference type="AlphaFoldDB" id="A0A934UXX2"/>
<sequence length="125" mass="13023">MKTVKKLGYVAAALALSASFAGCGMIPNPISQGGGTPAPQEGNSAEQEGGDTTASGWPEVNRQAFLKSCEATSGGKSAYCECALQESEKNFTFDEMQKLERRAATDPSAVDEMQGVIQTCAHLAS</sequence>
<keyword evidence="4" id="KW-1185">Reference proteome</keyword>
<dbReference type="Proteomes" id="UP000618733">
    <property type="component" value="Unassembled WGS sequence"/>
</dbReference>